<evidence type="ECO:0000313" key="1">
    <source>
        <dbReference type="EMBL" id="KAK8923521.1"/>
    </source>
</evidence>
<comment type="caution">
    <text evidence="1">The sequence shown here is derived from an EMBL/GenBank/DDBJ whole genome shotgun (WGS) entry which is preliminary data.</text>
</comment>
<reference evidence="1 2" key="1">
    <citation type="journal article" date="2022" name="Nat. Plants">
        <title>Genomes of leafy and leafless Platanthera orchids illuminate the evolution of mycoheterotrophy.</title>
        <authorList>
            <person name="Li M.H."/>
            <person name="Liu K.W."/>
            <person name="Li Z."/>
            <person name="Lu H.C."/>
            <person name="Ye Q.L."/>
            <person name="Zhang D."/>
            <person name="Wang J.Y."/>
            <person name="Li Y.F."/>
            <person name="Zhong Z.M."/>
            <person name="Liu X."/>
            <person name="Yu X."/>
            <person name="Liu D.K."/>
            <person name="Tu X.D."/>
            <person name="Liu B."/>
            <person name="Hao Y."/>
            <person name="Liao X.Y."/>
            <person name="Jiang Y.T."/>
            <person name="Sun W.H."/>
            <person name="Chen J."/>
            <person name="Chen Y.Q."/>
            <person name="Ai Y."/>
            <person name="Zhai J.W."/>
            <person name="Wu S.S."/>
            <person name="Zhou Z."/>
            <person name="Hsiao Y.Y."/>
            <person name="Wu W.L."/>
            <person name="Chen Y.Y."/>
            <person name="Lin Y.F."/>
            <person name="Hsu J.L."/>
            <person name="Li C.Y."/>
            <person name="Wang Z.W."/>
            <person name="Zhao X."/>
            <person name="Zhong W.Y."/>
            <person name="Ma X.K."/>
            <person name="Ma L."/>
            <person name="Huang J."/>
            <person name="Chen G.Z."/>
            <person name="Huang M.Z."/>
            <person name="Huang L."/>
            <person name="Peng D.H."/>
            <person name="Luo Y.B."/>
            <person name="Zou S.Q."/>
            <person name="Chen S.P."/>
            <person name="Lan S."/>
            <person name="Tsai W.C."/>
            <person name="Van de Peer Y."/>
            <person name="Liu Z.J."/>
        </authorList>
    </citation>
    <scope>NUCLEOTIDE SEQUENCE [LARGE SCALE GENOMIC DNA]</scope>
    <source>
        <strain evidence="1">Lor287</strain>
    </source>
</reference>
<dbReference type="EMBL" id="JBBWWQ010000017">
    <property type="protein sequence ID" value="KAK8923521.1"/>
    <property type="molecule type" value="Genomic_DNA"/>
</dbReference>
<name>A0AAP0B1E5_9ASPA</name>
<sequence>MFTFNELRWSTRNFRSEILFSVGGFGCVFKEWVKENGTAPMKLGLGLTVAAKTLNHVGL</sequence>
<protein>
    <submittedName>
        <fullName evidence="1">Receptor-like protein kinase</fullName>
    </submittedName>
</protein>
<dbReference type="AlphaFoldDB" id="A0AAP0B1E5"/>
<dbReference type="GO" id="GO:0016301">
    <property type="term" value="F:kinase activity"/>
    <property type="evidence" value="ECO:0007669"/>
    <property type="project" value="UniProtKB-KW"/>
</dbReference>
<dbReference type="Proteomes" id="UP001418222">
    <property type="component" value="Unassembled WGS sequence"/>
</dbReference>
<gene>
    <name evidence="1" type="ORF">KSP39_PZI019293</name>
</gene>
<keyword evidence="1" id="KW-0418">Kinase</keyword>
<evidence type="ECO:0000313" key="2">
    <source>
        <dbReference type="Proteomes" id="UP001418222"/>
    </source>
</evidence>
<keyword evidence="2" id="KW-1185">Reference proteome</keyword>
<keyword evidence="1" id="KW-0675">Receptor</keyword>
<proteinExistence type="predicted"/>
<accession>A0AAP0B1E5</accession>
<keyword evidence="1" id="KW-0808">Transferase</keyword>
<dbReference type="Gene3D" id="3.30.200.20">
    <property type="entry name" value="Phosphorylase Kinase, domain 1"/>
    <property type="match status" value="1"/>
</dbReference>
<organism evidence="1 2">
    <name type="scientific">Platanthera zijinensis</name>
    <dbReference type="NCBI Taxonomy" id="2320716"/>
    <lineage>
        <taxon>Eukaryota</taxon>
        <taxon>Viridiplantae</taxon>
        <taxon>Streptophyta</taxon>
        <taxon>Embryophyta</taxon>
        <taxon>Tracheophyta</taxon>
        <taxon>Spermatophyta</taxon>
        <taxon>Magnoliopsida</taxon>
        <taxon>Liliopsida</taxon>
        <taxon>Asparagales</taxon>
        <taxon>Orchidaceae</taxon>
        <taxon>Orchidoideae</taxon>
        <taxon>Orchideae</taxon>
        <taxon>Orchidinae</taxon>
        <taxon>Platanthera</taxon>
    </lineage>
</organism>